<protein>
    <submittedName>
        <fullName evidence="2">Uncharacterized protein</fullName>
    </submittedName>
</protein>
<dbReference type="PANTHER" id="PTHR21398:SF7">
    <property type="entry name" value="LP19941P"/>
    <property type="match status" value="1"/>
</dbReference>
<dbReference type="Proteomes" id="UP001359485">
    <property type="component" value="Unassembled WGS sequence"/>
</dbReference>
<accession>A0ABR1AY44</accession>
<dbReference type="Pfam" id="PF07841">
    <property type="entry name" value="DM4_12"/>
    <property type="match status" value="1"/>
</dbReference>
<name>A0ABR1AY44_POLSC</name>
<dbReference type="SMART" id="SM00718">
    <property type="entry name" value="DM4_12"/>
    <property type="match status" value="1"/>
</dbReference>
<feature type="chain" id="PRO_5047324566" evidence="1">
    <location>
        <begin position="22"/>
        <end position="207"/>
    </location>
</feature>
<evidence type="ECO:0000256" key="1">
    <source>
        <dbReference type="SAM" id="SignalP"/>
    </source>
</evidence>
<evidence type="ECO:0000313" key="2">
    <source>
        <dbReference type="EMBL" id="KAK6631283.1"/>
    </source>
</evidence>
<feature type="signal peptide" evidence="1">
    <location>
        <begin position="1"/>
        <end position="21"/>
    </location>
</feature>
<keyword evidence="3" id="KW-1185">Reference proteome</keyword>
<sequence length="207" mass="23530">MKKLTLLAIVSFIHFLRNVSSSKLISDIEAAEFNYNSSVHDRRRRYVVFPEGSHLSAAADLSSSAITGTEGIFTTGVAWAISYELPSKTYHRKEIKSKFPSMMRRHKRDLYIRMEKLLDSTGFDGKSCVLRTICETAQYILPRQGIIEEVFRLIFMYTTEGDSDVKVRALESPYFEAHQAGESNQDCDLLYSCPVSILQMGLECGKY</sequence>
<dbReference type="PANTHER" id="PTHR21398">
    <property type="entry name" value="AGAP007094-PA"/>
    <property type="match status" value="1"/>
</dbReference>
<reference evidence="2 3" key="1">
    <citation type="submission" date="2023-09" db="EMBL/GenBank/DDBJ databases">
        <title>Genomes of two closely related lineages of the louse Polyplax serrata with different host specificities.</title>
        <authorList>
            <person name="Martinu J."/>
            <person name="Tarabai H."/>
            <person name="Stefka J."/>
            <person name="Hypsa V."/>
        </authorList>
    </citation>
    <scope>NUCLEOTIDE SEQUENCE [LARGE SCALE GENOMIC DNA]</scope>
    <source>
        <strain evidence="2">98ZLc_SE</strain>
    </source>
</reference>
<gene>
    <name evidence="2" type="ORF">RUM44_005809</name>
</gene>
<dbReference type="EMBL" id="JAWJWF010000006">
    <property type="protein sequence ID" value="KAK6631283.1"/>
    <property type="molecule type" value="Genomic_DNA"/>
</dbReference>
<dbReference type="InterPro" id="IPR006631">
    <property type="entry name" value="DM4_12"/>
</dbReference>
<evidence type="ECO:0000313" key="3">
    <source>
        <dbReference type="Proteomes" id="UP001359485"/>
    </source>
</evidence>
<comment type="caution">
    <text evidence="2">The sequence shown here is derived from an EMBL/GenBank/DDBJ whole genome shotgun (WGS) entry which is preliminary data.</text>
</comment>
<keyword evidence="1" id="KW-0732">Signal</keyword>
<organism evidence="2 3">
    <name type="scientific">Polyplax serrata</name>
    <name type="common">Common mouse louse</name>
    <dbReference type="NCBI Taxonomy" id="468196"/>
    <lineage>
        <taxon>Eukaryota</taxon>
        <taxon>Metazoa</taxon>
        <taxon>Ecdysozoa</taxon>
        <taxon>Arthropoda</taxon>
        <taxon>Hexapoda</taxon>
        <taxon>Insecta</taxon>
        <taxon>Pterygota</taxon>
        <taxon>Neoptera</taxon>
        <taxon>Paraneoptera</taxon>
        <taxon>Psocodea</taxon>
        <taxon>Troctomorpha</taxon>
        <taxon>Phthiraptera</taxon>
        <taxon>Anoplura</taxon>
        <taxon>Polyplacidae</taxon>
        <taxon>Polyplax</taxon>
    </lineage>
</organism>
<proteinExistence type="predicted"/>